<dbReference type="GO" id="GO:0016702">
    <property type="term" value="F:oxidoreductase activity, acting on single donors with incorporation of molecular oxygen, incorporation of two atoms of oxygen"/>
    <property type="evidence" value="ECO:0007669"/>
    <property type="project" value="InterPro"/>
</dbReference>
<dbReference type="InterPro" id="IPR036226">
    <property type="entry name" value="LipOase_C_sf"/>
</dbReference>
<dbReference type="InterPro" id="IPR013819">
    <property type="entry name" value="LipOase_C"/>
</dbReference>
<keyword evidence="1" id="KW-0479">Metal-binding</keyword>
<name>A0A9D4IWG5_DREPO</name>
<evidence type="ECO:0000256" key="1">
    <source>
        <dbReference type="ARBA" id="ARBA00022723"/>
    </source>
</evidence>
<comment type="caution">
    <text evidence="5">The sequence shown here is derived from an EMBL/GenBank/DDBJ whole genome shotgun (WGS) entry which is preliminary data.</text>
</comment>
<sequence>MDAQRSTFFPVNMKERGVDSPEVVSDYLFRDDALLTYNAVLQYVTEYVILYYPSDTVLSQDFEIRTGGQNSKDRKWWPRGPGC</sequence>
<reference evidence="5" key="1">
    <citation type="journal article" date="2019" name="bioRxiv">
        <title>The Genome of the Zebra Mussel, Dreissena polymorpha: A Resource for Invasive Species Research.</title>
        <authorList>
            <person name="McCartney M.A."/>
            <person name="Auch B."/>
            <person name="Kono T."/>
            <person name="Mallez S."/>
            <person name="Zhang Y."/>
            <person name="Obille A."/>
            <person name="Becker A."/>
            <person name="Abrahante J.E."/>
            <person name="Garbe J."/>
            <person name="Badalamenti J.P."/>
            <person name="Herman A."/>
            <person name="Mangelson H."/>
            <person name="Liachko I."/>
            <person name="Sullivan S."/>
            <person name="Sone E.D."/>
            <person name="Koren S."/>
            <person name="Silverstein K.A.T."/>
            <person name="Beckman K.B."/>
            <person name="Gohl D.M."/>
        </authorList>
    </citation>
    <scope>NUCLEOTIDE SEQUENCE</scope>
    <source>
        <strain evidence="5">Duluth1</strain>
        <tissue evidence="5">Whole animal</tissue>
    </source>
</reference>
<dbReference type="AlphaFoldDB" id="A0A9D4IWG5"/>
<evidence type="ECO:0000259" key="4">
    <source>
        <dbReference type="PROSITE" id="PS51393"/>
    </source>
</evidence>
<evidence type="ECO:0000256" key="3">
    <source>
        <dbReference type="ARBA" id="ARBA00023002"/>
    </source>
</evidence>
<evidence type="ECO:0000256" key="2">
    <source>
        <dbReference type="ARBA" id="ARBA00022964"/>
    </source>
</evidence>
<dbReference type="EMBL" id="JAIWYP010000008">
    <property type="protein sequence ID" value="KAH3789380.1"/>
    <property type="molecule type" value="Genomic_DNA"/>
</dbReference>
<keyword evidence="2" id="KW-0223">Dioxygenase</keyword>
<dbReference type="GO" id="GO:0034440">
    <property type="term" value="P:lipid oxidation"/>
    <property type="evidence" value="ECO:0007669"/>
    <property type="project" value="InterPro"/>
</dbReference>
<dbReference type="PANTHER" id="PTHR11771">
    <property type="entry name" value="LIPOXYGENASE"/>
    <property type="match status" value="1"/>
</dbReference>
<protein>
    <recommendedName>
        <fullName evidence="4">Lipoxygenase domain-containing protein</fullName>
    </recommendedName>
</protein>
<gene>
    <name evidence="5" type="ORF">DPMN_167558</name>
</gene>
<feature type="domain" description="Lipoxygenase" evidence="4">
    <location>
        <begin position="1"/>
        <end position="83"/>
    </location>
</feature>
<proteinExistence type="predicted"/>
<dbReference type="PROSITE" id="PS51393">
    <property type="entry name" value="LIPOXYGENASE_3"/>
    <property type="match status" value="1"/>
</dbReference>
<organism evidence="5 6">
    <name type="scientific">Dreissena polymorpha</name>
    <name type="common">Zebra mussel</name>
    <name type="synonym">Mytilus polymorpha</name>
    <dbReference type="NCBI Taxonomy" id="45954"/>
    <lineage>
        <taxon>Eukaryota</taxon>
        <taxon>Metazoa</taxon>
        <taxon>Spiralia</taxon>
        <taxon>Lophotrochozoa</taxon>
        <taxon>Mollusca</taxon>
        <taxon>Bivalvia</taxon>
        <taxon>Autobranchia</taxon>
        <taxon>Heteroconchia</taxon>
        <taxon>Euheterodonta</taxon>
        <taxon>Imparidentia</taxon>
        <taxon>Neoheterodontei</taxon>
        <taxon>Myida</taxon>
        <taxon>Dreissenoidea</taxon>
        <taxon>Dreissenidae</taxon>
        <taxon>Dreissena</taxon>
    </lineage>
</organism>
<dbReference type="Proteomes" id="UP000828390">
    <property type="component" value="Unassembled WGS sequence"/>
</dbReference>
<reference evidence="5" key="2">
    <citation type="submission" date="2020-11" db="EMBL/GenBank/DDBJ databases">
        <authorList>
            <person name="McCartney M.A."/>
            <person name="Auch B."/>
            <person name="Kono T."/>
            <person name="Mallez S."/>
            <person name="Becker A."/>
            <person name="Gohl D.M."/>
            <person name="Silverstein K.A.T."/>
            <person name="Koren S."/>
            <person name="Bechman K.B."/>
            <person name="Herman A."/>
            <person name="Abrahante J.E."/>
            <person name="Garbe J."/>
        </authorList>
    </citation>
    <scope>NUCLEOTIDE SEQUENCE</scope>
    <source>
        <strain evidence="5">Duluth1</strain>
        <tissue evidence="5">Whole animal</tissue>
    </source>
</reference>
<dbReference type="Pfam" id="PF00305">
    <property type="entry name" value="Lipoxygenase"/>
    <property type="match status" value="1"/>
</dbReference>
<accession>A0A9D4IWG5</accession>
<dbReference type="Gene3D" id="1.20.245.10">
    <property type="entry name" value="Lipoxygenase-1, Domain 5"/>
    <property type="match status" value="1"/>
</dbReference>
<keyword evidence="6" id="KW-1185">Reference proteome</keyword>
<dbReference type="SUPFAM" id="SSF48484">
    <property type="entry name" value="Lipoxigenase"/>
    <property type="match status" value="1"/>
</dbReference>
<dbReference type="GO" id="GO:0046872">
    <property type="term" value="F:metal ion binding"/>
    <property type="evidence" value="ECO:0007669"/>
    <property type="project" value="UniProtKB-KW"/>
</dbReference>
<evidence type="ECO:0000313" key="5">
    <source>
        <dbReference type="EMBL" id="KAH3789380.1"/>
    </source>
</evidence>
<dbReference type="InterPro" id="IPR000907">
    <property type="entry name" value="LipOase"/>
</dbReference>
<keyword evidence="3" id="KW-0560">Oxidoreductase</keyword>
<evidence type="ECO:0000313" key="6">
    <source>
        <dbReference type="Proteomes" id="UP000828390"/>
    </source>
</evidence>